<proteinExistence type="predicted"/>
<comment type="caution">
    <text evidence="2">The sequence shown here is derived from an EMBL/GenBank/DDBJ whole genome shotgun (WGS) entry which is preliminary data.</text>
</comment>
<organism evidence="2 3">
    <name type="scientific">Kineosporia corallincola</name>
    <dbReference type="NCBI Taxonomy" id="2835133"/>
    <lineage>
        <taxon>Bacteria</taxon>
        <taxon>Bacillati</taxon>
        <taxon>Actinomycetota</taxon>
        <taxon>Actinomycetes</taxon>
        <taxon>Kineosporiales</taxon>
        <taxon>Kineosporiaceae</taxon>
        <taxon>Kineosporia</taxon>
    </lineage>
</organism>
<accession>A0ABS5T9A2</accession>
<gene>
    <name evidence="2" type="ORF">KIH74_01855</name>
</gene>
<evidence type="ECO:0000313" key="2">
    <source>
        <dbReference type="EMBL" id="MBT0767650.1"/>
    </source>
</evidence>
<feature type="transmembrane region" description="Helical" evidence="1">
    <location>
        <begin position="221"/>
        <end position="245"/>
    </location>
</feature>
<feature type="transmembrane region" description="Helical" evidence="1">
    <location>
        <begin position="53"/>
        <end position="74"/>
    </location>
</feature>
<keyword evidence="1" id="KW-1133">Transmembrane helix</keyword>
<feature type="transmembrane region" description="Helical" evidence="1">
    <location>
        <begin position="166"/>
        <end position="187"/>
    </location>
</feature>
<protein>
    <submittedName>
        <fullName evidence="2">Uncharacterized protein</fullName>
    </submittedName>
</protein>
<feature type="transmembrane region" description="Helical" evidence="1">
    <location>
        <begin position="86"/>
        <end position="104"/>
    </location>
</feature>
<keyword evidence="3" id="KW-1185">Reference proteome</keyword>
<keyword evidence="1" id="KW-0472">Membrane</keyword>
<reference evidence="2 3" key="1">
    <citation type="submission" date="2021-05" db="EMBL/GenBank/DDBJ databases">
        <title>Kineosporia and Streptomyces sp. nov. two new marine actinobacteria isolated from Coral.</title>
        <authorList>
            <person name="Buangrab K."/>
            <person name="Sutthacheep M."/>
            <person name="Yeemin T."/>
            <person name="Harunari E."/>
            <person name="Igarashi Y."/>
            <person name="Kanchanasin P."/>
            <person name="Tanasupawat S."/>
            <person name="Phongsopitanun W."/>
        </authorList>
    </citation>
    <scope>NUCLEOTIDE SEQUENCE [LARGE SCALE GENOMIC DNA]</scope>
    <source>
        <strain evidence="2 3">J2-2</strain>
    </source>
</reference>
<keyword evidence="1" id="KW-0812">Transmembrane</keyword>
<evidence type="ECO:0000313" key="3">
    <source>
        <dbReference type="Proteomes" id="UP001197247"/>
    </source>
</evidence>
<evidence type="ECO:0000256" key="1">
    <source>
        <dbReference type="SAM" id="Phobius"/>
    </source>
</evidence>
<feature type="transmembrane region" description="Helical" evidence="1">
    <location>
        <begin position="193"/>
        <end position="209"/>
    </location>
</feature>
<feature type="transmembrane region" description="Helical" evidence="1">
    <location>
        <begin position="28"/>
        <end position="46"/>
    </location>
</feature>
<name>A0ABS5T9A2_9ACTN</name>
<sequence length="250" mass="24151">MTAPLPAGLALVATAVLAVAGYAGGWMIAAAAGLCVLALAVGWSDLLQLPDRAGTAVLVLLLGAGGLVAGAVAVSPQVDLEQPLSVFSGVMAMAVLSTFAHELVRRDGRHDLVESVTGTLSGQFVAVLAAGWVLVGNTSAGSSAVVIAAVGTAAARLALTLPLAPSVLTWVAIGTGLVSAVVASFVVGGITPVTAAAVGVSVSGVGIAVDRLVDAEGLMTGLALATLARAAAPVAAAGTAAYAIFRIGIG</sequence>
<dbReference type="Proteomes" id="UP001197247">
    <property type="component" value="Unassembled WGS sequence"/>
</dbReference>
<dbReference type="RefSeq" id="WP_214153742.1">
    <property type="nucleotide sequence ID" value="NZ_JAHBAY010000001.1"/>
</dbReference>
<dbReference type="EMBL" id="JAHBAY010000001">
    <property type="protein sequence ID" value="MBT0767650.1"/>
    <property type="molecule type" value="Genomic_DNA"/>
</dbReference>